<dbReference type="PRINTS" id="PR01001">
    <property type="entry name" value="FADG3PDH"/>
</dbReference>
<dbReference type="EC" id="1.1.5.3" evidence="6"/>
<dbReference type="RefSeq" id="WP_006008618.1">
    <property type="nucleotide sequence ID" value="NZ_AUAV01000016.1"/>
</dbReference>
<comment type="similarity">
    <text evidence="2 6">Belongs to the FAD-dependent glycerol-3-phosphate dehydrogenase family.</text>
</comment>
<evidence type="ECO:0000256" key="3">
    <source>
        <dbReference type="ARBA" id="ARBA00022630"/>
    </source>
</evidence>
<dbReference type="GO" id="GO:0009331">
    <property type="term" value="C:glycerol-3-phosphate dehydrogenase (FAD) complex"/>
    <property type="evidence" value="ECO:0007669"/>
    <property type="project" value="UniProtKB-UniRule"/>
</dbReference>
<gene>
    <name evidence="9" type="primary">glpD</name>
    <name evidence="9" type="ORF">GPAL_0363</name>
</gene>
<dbReference type="EMBL" id="BAEQ01000009">
    <property type="protein sequence ID" value="GAC27243.1"/>
    <property type="molecule type" value="Genomic_DNA"/>
</dbReference>
<reference evidence="10" key="1">
    <citation type="journal article" date="2014" name="Environ. Microbiol.">
        <title>Comparative genomics of the marine bacterial genus Glaciecola reveals the high degree of genomic diversity and genomic characteristic for cold adaptation.</title>
        <authorList>
            <person name="Qin Q.L."/>
            <person name="Xie B.B."/>
            <person name="Yu Y."/>
            <person name="Shu Y.L."/>
            <person name="Rong J.C."/>
            <person name="Zhang Y.J."/>
            <person name="Zhao D.L."/>
            <person name="Chen X.L."/>
            <person name="Zhang X.Y."/>
            <person name="Chen B."/>
            <person name="Zhou B.C."/>
            <person name="Zhang Y.Z."/>
        </authorList>
    </citation>
    <scope>NUCLEOTIDE SEQUENCE [LARGE SCALE GENOMIC DNA]</scope>
    <source>
        <strain evidence="10">ACAM 615</strain>
    </source>
</reference>
<dbReference type="PROSITE" id="PS00977">
    <property type="entry name" value="FAD_G3PDH_1"/>
    <property type="match status" value="1"/>
</dbReference>
<evidence type="ECO:0000313" key="10">
    <source>
        <dbReference type="Proteomes" id="UP000006251"/>
    </source>
</evidence>
<keyword evidence="5 6" id="KW-0560">Oxidoreductase</keyword>
<keyword evidence="3 6" id="KW-0285">Flavoprotein</keyword>
<dbReference type="Proteomes" id="UP000006251">
    <property type="component" value="Unassembled WGS sequence"/>
</dbReference>
<dbReference type="Gene3D" id="6.10.250.1890">
    <property type="match status" value="1"/>
</dbReference>
<dbReference type="GO" id="GO:0004368">
    <property type="term" value="F:glycerol-3-phosphate dehydrogenase (quinone) activity"/>
    <property type="evidence" value="ECO:0007669"/>
    <property type="project" value="UniProtKB-EC"/>
</dbReference>
<evidence type="ECO:0000256" key="1">
    <source>
        <dbReference type="ARBA" id="ARBA00001974"/>
    </source>
</evidence>
<dbReference type="GO" id="GO:0046168">
    <property type="term" value="P:glycerol-3-phosphate catabolic process"/>
    <property type="evidence" value="ECO:0007669"/>
    <property type="project" value="TreeGrafter"/>
</dbReference>
<dbReference type="STRING" id="1121922.GCA_000428905_02938"/>
<evidence type="ECO:0000256" key="4">
    <source>
        <dbReference type="ARBA" id="ARBA00022827"/>
    </source>
</evidence>
<protein>
    <recommendedName>
        <fullName evidence="6">Glycerol-3-phosphate dehydrogenase</fullName>
        <ecNumber evidence="6">1.1.5.3</ecNumber>
    </recommendedName>
</protein>
<feature type="domain" description="FAD dependent oxidoreductase" evidence="7">
    <location>
        <begin position="9"/>
        <end position="362"/>
    </location>
</feature>
<evidence type="ECO:0000259" key="8">
    <source>
        <dbReference type="Pfam" id="PF16901"/>
    </source>
</evidence>
<name>K6ZE76_9ALTE</name>
<dbReference type="InterPro" id="IPR006076">
    <property type="entry name" value="FAD-dep_OxRdtase"/>
</dbReference>
<comment type="cofactor">
    <cofactor evidence="1 6">
        <name>FAD</name>
        <dbReference type="ChEBI" id="CHEBI:57692"/>
    </cofactor>
</comment>
<dbReference type="InterPro" id="IPR031656">
    <property type="entry name" value="DAO_C"/>
</dbReference>
<evidence type="ECO:0000256" key="5">
    <source>
        <dbReference type="ARBA" id="ARBA00023002"/>
    </source>
</evidence>
<evidence type="ECO:0000256" key="6">
    <source>
        <dbReference type="RuleBase" id="RU361217"/>
    </source>
</evidence>
<comment type="catalytic activity">
    <reaction evidence="6">
        <text>a quinone + sn-glycerol 3-phosphate = dihydroxyacetone phosphate + a quinol</text>
        <dbReference type="Rhea" id="RHEA:18977"/>
        <dbReference type="ChEBI" id="CHEBI:24646"/>
        <dbReference type="ChEBI" id="CHEBI:57597"/>
        <dbReference type="ChEBI" id="CHEBI:57642"/>
        <dbReference type="ChEBI" id="CHEBI:132124"/>
        <dbReference type="EC" id="1.1.5.3"/>
    </reaction>
</comment>
<dbReference type="Gene3D" id="3.50.50.60">
    <property type="entry name" value="FAD/NAD(P)-binding domain"/>
    <property type="match status" value="1"/>
</dbReference>
<dbReference type="Gene3D" id="3.30.9.10">
    <property type="entry name" value="D-Amino Acid Oxidase, subunit A, domain 2"/>
    <property type="match status" value="1"/>
</dbReference>
<sequence>MRTTHEEYDLVVIGGGVNGTGITVDAAGRGLKVLLCEKADLASATSSNSSKLIHGGLRYLEHYEFGLVKQALAEREILLKKAPHIMWPMRFILPHRPHLRPAWMIRMGLFLYDNLAKRNVLKGSRGVRFTDQSPMVSQINKGFEYSDGWVDDARLVTLNAVDAQSKGATILTRTQCVSAKRSNDQWEISLENTLTGDITNIKAKAIINAAGPWVKNFFDTALKKKSPKNIRLIKGSHFVVPKIHNDDQAYILQNEDKRIVFVLPYEDDYSLVGTTDVEYTGNPLEAKISDEETEYLVDIVNKHFKKKISAADVLHSFSGVRPLLDDESSSPDAITRDYTLELEHEQGKAPLLSVYGGKITTYRKLSESAVTQICKYFPKATAPWTKDAPIPGGDFDSQDSLLDTLELAYTFLPRSLLKRYVRTYGTHSYTLLHGVCSLDDMGEDFGAGLFNKEVNYLVNNEWAMTADDILWRRTKMGLRLTPVQQSDLSQHVMALLNDEKNAQVA</sequence>
<dbReference type="NCBIfam" id="NF009906">
    <property type="entry name" value="PRK13369.1"/>
    <property type="match status" value="1"/>
</dbReference>
<accession>K6ZE76</accession>
<dbReference type="Gene3D" id="1.10.8.870">
    <property type="entry name" value="Alpha-glycerophosphate oxidase, cap domain"/>
    <property type="match status" value="1"/>
</dbReference>
<dbReference type="AlphaFoldDB" id="K6ZE76"/>
<organism evidence="9 10">
    <name type="scientific">Brumicola pallidula DSM 14239 = ACAM 615</name>
    <dbReference type="NCBI Taxonomy" id="1121922"/>
    <lineage>
        <taxon>Bacteria</taxon>
        <taxon>Pseudomonadati</taxon>
        <taxon>Pseudomonadota</taxon>
        <taxon>Gammaproteobacteria</taxon>
        <taxon>Alteromonadales</taxon>
        <taxon>Alteromonadaceae</taxon>
        <taxon>Brumicola</taxon>
    </lineage>
</organism>
<keyword evidence="4" id="KW-0274">FAD</keyword>
<dbReference type="NCBIfam" id="NF008899">
    <property type="entry name" value="PRK12266.1"/>
    <property type="match status" value="1"/>
</dbReference>
<evidence type="ECO:0000313" key="9">
    <source>
        <dbReference type="EMBL" id="GAC27243.1"/>
    </source>
</evidence>
<evidence type="ECO:0000256" key="2">
    <source>
        <dbReference type="ARBA" id="ARBA00007330"/>
    </source>
</evidence>
<evidence type="ECO:0000259" key="7">
    <source>
        <dbReference type="Pfam" id="PF01266"/>
    </source>
</evidence>
<dbReference type="InterPro" id="IPR036188">
    <property type="entry name" value="FAD/NAD-bd_sf"/>
</dbReference>
<dbReference type="InterPro" id="IPR000447">
    <property type="entry name" value="G3P_DH_FAD-dep"/>
</dbReference>
<proteinExistence type="inferred from homology"/>
<dbReference type="OrthoDB" id="9766796at2"/>
<dbReference type="PANTHER" id="PTHR11985:SF15">
    <property type="entry name" value="GLYCEROL-3-PHOSPHATE DEHYDROGENASE, MITOCHONDRIAL"/>
    <property type="match status" value="1"/>
</dbReference>
<keyword evidence="10" id="KW-1185">Reference proteome</keyword>
<comment type="caution">
    <text evidence="9">The sequence shown here is derived from an EMBL/GenBank/DDBJ whole genome shotgun (WGS) entry which is preliminary data.</text>
</comment>
<dbReference type="SUPFAM" id="SSF51905">
    <property type="entry name" value="FAD/NAD(P)-binding domain"/>
    <property type="match status" value="1"/>
</dbReference>
<dbReference type="InterPro" id="IPR038299">
    <property type="entry name" value="DAO_C_sf"/>
</dbReference>
<dbReference type="Pfam" id="PF16901">
    <property type="entry name" value="DAO_C"/>
    <property type="match status" value="1"/>
</dbReference>
<dbReference type="PANTHER" id="PTHR11985">
    <property type="entry name" value="GLYCEROL-3-PHOSPHATE DEHYDROGENASE"/>
    <property type="match status" value="1"/>
</dbReference>
<feature type="domain" description="Alpha-glycerophosphate oxidase C-terminal" evidence="8">
    <location>
        <begin position="385"/>
        <end position="500"/>
    </location>
</feature>
<dbReference type="Pfam" id="PF01266">
    <property type="entry name" value="DAO"/>
    <property type="match status" value="1"/>
</dbReference>